<protein>
    <recommendedName>
        <fullName evidence="17">Branched-chain-amino-acid aminotransferase</fullName>
        <ecNumber evidence="17">2.6.1.42</ecNumber>
    </recommendedName>
</protein>
<comment type="catalytic activity">
    <reaction evidence="12 17">
        <text>L-isoleucine + 2-oxoglutarate = (S)-3-methyl-2-oxopentanoate + L-glutamate</text>
        <dbReference type="Rhea" id="RHEA:24801"/>
        <dbReference type="ChEBI" id="CHEBI:16810"/>
        <dbReference type="ChEBI" id="CHEBI:29985"/>
        <dbReference type="ChEBI" id="CHEBI:35146"/>
        <dbReference type="ChEBI" id="CHEBI:58045"/>
        <dbReference type="EC" id="2.6.1.42"/>
    </reaction>
</comment>
<dbReference type="AlphaFoldDB" id="A0A9X8UMC8"/>
<evidence type="ECO:0000256" key="7">
    <source>
        <dbReference type="ARBA" id="ARBA00022605"/>
    </source>
</evidence>
<evidence type="ECO:0000256" key="10">
    <source>
        <dbReference type="ARBA" id="ARBA00023304"/>
    </source>
</evidence>
<accession>A0A9X8UMC8</accession>
<keyword evidence="20" id="KW-1185">Reference proteome</keyword>
<keyword evidence="10 17" id="KW-0100">Branched-chain amino acid biosynthesis</keyword>
<comment type="pathway">
    <text evidence="2 18">Amino-acid biosynthesis; L-isoleucine biosynthesis; L-isoleucine from 2-oxobutanoate: step 4/4.</text>
</comment>
<dbReference type="GO" id="GO:0008652">
    <property type="term" value="P:amino acid biosynthetic process"/>
    <property type="evidence" value="ECO:0007669"/>
    <property type="project" value="UniProtKB-KW"/>
</dbReference>
<dbReference type="PANTHER" id="PTHR11825">
    <property type="entry name" value="SUBGROUP IIII AMINOTRANSFERASE"/>
    <property type="match status" value="1"/>
</dbReference>
<dbReference type="GO" id="GO:0004084">
    <property type="term" value="F:branched-chain-amino-acid transaminase activity"/>
    <property type="evidence" value="ECO:0007669"/>
    <property type="project" value="UniProtKB-EC"/>
</dbReference>
<dbReference type="InterPro" id="IPR033939">
    <property type="entry name" value="BCAT_family"/>
</dbReference>
<evidence type="ECO:0000256" key="18">
    <source>
        <dbReference type="RuleBase" id="RU004519"/>
    </source>
</evidence>
<dbReference type="GO" id="GO:0009082">
    <property type="term" value="P:branched-chain amino acid biosynthetic process"/>
    <property type="evidence" value="ECO:0007669"/>
    <property type="project" value="UniProtKB-KW"/>
</dbReference>
<dbReference type="PIRSF" id="PIRSF006468">
    <property type="entry name" value="BCAT1"/>
    <property type="match status" value="1"/>
</dbReference>
<keyword evidence="9 16" id="KW-0663">Pyridoxal phosphate</keyword>
<evidence type="ECO:0000313" key="19">
    <source>
        <dbReference type="EMBL" id="TCL45310.1"/>
    </source>
</evidence>
<comment type="pathway">
    <text evidence="4 18">Amino-acid biosynthesis; L-leucine biosynthesis; L-leucine from 3-methyl-2-oxobutanoate: step 4/4.</text>
</comment>
<evidence type="ECO:0000256" key="1">
    <source>
        <dbReference type="ARBA" id="ARBA00001933"/>
    </source>
</evidence>
<dbReference type="EMBL" id="SLUK01000001">
    <property type="protein sequence ID" value="TCL45310.1"/>
    <property type="molecule type" value="Genomic_DNA"/>
</dbReference>
<comment type="caution">
    <text evidence="19">The sequence shown here is derived from an EMBL/GenBank/DDBJ whole genome shotgun (WGS) entry which is preliminary data.</text>
</comment>
<evidence type="ECO:0000256" key="8">
    <source>
        <dbReference type="ARBA" id="ARBA00022679"/>
    </source>
</evidence>
<dbReference type="Proteomes" id="UP000294682">
    <property type="component" value="Unassembled WGS sequence"/>
</dbReference>
<evidence type="ECO:0000256" key="4">
    <source>
        <dbReference type="ARBA" id="ARBA00005072"/>
    </source>
</evidence>
<dbReference type="EC" id="2.6.1.42" evidence="17"/>
<proteinExistence type="inferred from homology"/>
<reference evidence="19 20" key="1">
    <citation type="submission" date="2019-03" db="EMBL/GenBank/DDBJ databases">
        <title>Genomic Encyclopedia of Type Strains, Phase IV (KMG-IV): sequencing the most valuable type-strain genomes for metagenomic binning, comparative biology and taxonomic classification.</title>
        <authorList>
            <person name="Goeker M."/>
        </authorList>
    </citation>
    <scope>NUCLEOTIDE SEQUENCE [LARGE SCALE GENOMIC DNA]</scope>
    <source>
        <strain evidence="19 20">DSM 100433</strain>
    </source>
</reference>
<comment type="catalytic activity">
    <reaction evidence="11 17">
        <text>L-valine + 2-oxoglutarate = 3-methyl-2-oxobutanoate + L-glutamate</text>
        <dbReference type="Rhea" id="RHEA:24813"/>
        <dbReference type="ChEBI" id="CHEBI:11851"/>
        <dbReference type="ChEBI" id="CHEBI:16810"/>
        <dbReference type="ChEBI" id="CHEBI:29985"/>
        <dbReference type="ChEBI" id="CHEBI:57762"/>
        <dbReference type="EC" id="2.6.1.42"/>
    </reaction>
</comment>
<evidence type="ECO:0000256" key="3">
    <source>
        <dbReference type="ARBA" id="ARBA00004931"/>
    </source>
</evidence>
<evidence type="ECO:0000256" key="9">
    <source>
        <dbReference type="ARBA" id="ARBA00022898"/>
    </source>
</evidence>
<evidence type="ECO:0000256" key="2">
    <source>
        <dbReference type="ARBA" id="ARBA00004824"/>
    </source>
</evidence>
<organism evidence="19 20">
    <name type="scientific">Harryflintia acetispora</name>
    <dbReference type="NCBI Taxonomy" id="1849041"/>
    <lineage>
        <taxon>Bacteria</taxon>
        <taxon>Bacillati</taxon>
        <taxon>Bacillota</taxon>
        <taxon>Clostridia</taxon>
        <taxon>Eubacteriales</taxon>
        <taxon>Oscillospiraceae</taxon>
        <taxon>Harryflintia</taxon>
    </lineage>
</organism>
<dbReference type="RefSeq" id="WP_132083641.1">
    <property type="nucleotide sequence ID" value="NZ_SLUK01000001.1"/>
</dbReference>
<feature type="modified residue" description="N6-(pyridoxal phosphate)lysine" evidence="14">
    <location>
        <position position="196"/>
    </location>
</feature>
<dbReference type="Pfam" id="PF01063">
    <property type="entry name" value="Aminotran_4"/>
    <property type="match status" value="1"/>
</dbReference>
<dbReference type="InterPro" id="IPR036038">
    <property type="entry name" value="Aminotransferase-like"/>
</dbReference>
<dbReference type="InterPro" id="IPR018300">
    <property type="entry name" value="Aminotrans_IV_CS"/>
</dbReference>
<keyword evidence="8 17" id="KW-0808">Transferase</keyword>
<evidence type="ECO:0000256" key="12">
    <source>
        <dbReference type="ARBA" id="ARBA00048798"/>
    </source>
</evidence>
<dbReference type="PANTHER" id="PTHR11825:SF44">
    <property type="entry name" value="BRANCHED-CHAIN-AMINO-ACID AMINOTRANSFERASE"/>
    <property type="match status" value="1"/>
</dbReference>
<evidence type="ECO:0000313" key="20">
    <source>
        <dbReference type="Proteomes" id="UP000294682"/>
    </source>
</evidence>
<dbReference type="Gene3D" id="3.30.470.10">
    <property type="match status" value="1"/>
</dbReference>
<dbReference type="InterPro" id="IPR005786">
    <property type="entry name" value="B_amino_transII"/>
</dbReference>
<evidence type="ECO:0000256" key="5">
    <source>
        <dbReference type="ARBA" id="ARBA00009320"/>
    </source>
</evidence>
<dbReference type="NCBIfam" id="TIGR01123">
    <property type="entry name" value="ilvE_II"/>
    <property type="match status" value="1"/>
</dbReference>
<dbReference type="NCBIfam" id="NF009897">
    <property type="entry name" value="PRK13357.1"/>
    <property type="match status" value="1"/>
</dbReference>
<dbReference type="InterPro" id="IPR001544">
    <property type="entry name" value="Aminotrans_IV"/>
</dbReference>
<name>A0A9X8UMC8_9FIRM</name>
<dbReference type="CDD" id="cd01557">
    <property type="entry name" value="BCAT_beta_family"/>
    <property type="match status" value="1"/>
</dbReference>
<evidence type="ECO:0000256" key="14">
    <source>
        <dbReference type="PIRSR" id="PIRSR006468-1"/>
    </source>
</evidence>
<evidence type="ECO:0000256" key="16">
    <source>
        <dbReference type="RuleBase" id="RU004516"/>
    </source>
</evidence>
<sequence length="356" mass="39680">MYDVKVERTSAPKQKPLDESKLGFGTIFTDHMLMIEYDKGQGWHDARIVPYGPIAMDPAAMCLHYGQEIFEGMKAYRGDDGSVYLFRPQENFKRLNSSCERMCIPQMDEELLLESLKMLVELDSGWIPAAKDSSLYIRPFIIATEPKLGVKSSDSYLYMVLLSPSGPYYPSGLDPVKIYVEQSYVRSVRGGTGMVKTGGNYAAALKAQDEAHEQDYSQVLWLDGVERKYIEEVGAMNMFFVLGDEVVTPALLGSILPGITRKSVIEMLRSWGMKVSERRISIDEVAEAYKNGQLKEAFGTGTAAVISPVGELKHGDLVMTINGGKIGPVSQRLYDALTAIQWGRAEDPFGWRVKVK</sequence>
<comment type="pathway">
    <text evidence="3 18">Amino-acid biosynthesis; L-valine biosynthesis; L-valine from pyruvate: step 4/4.</text>
</comment>
<comment type="similarity">
    <text evidence="5 15">Belongs to the class-IV pyridoxal-phosphate-dependent aminotransferase family.</text>
</comment>
<dbReference type="Gene3D" id="3.20.10.10">
    <property type="entry name" value="D-amino Acid Aminotransferase, subunit A, domain 2"/>
    <property type="match status" value="1"/>
</dbReference>
<comment type="cofactor">
    <cofactor evidence="1 16">
        <name>pyridoxal 5'-phosphate</name>
        <dbReference type="ChEBI" id="CHEBI:597326"/>
    </cofactor>
</comment>
<evidence type="ECO:0000256" key="11">
    <source>
        <dbReference type="ARBA" id="ARBA00048212"/>
    </source>
</evidence>
<evidence type="ECO:0000256" key="13">
    <source>
        <dbReference type="ARBA" id="ARBA00049229"/>
    </source>
</evidence>
<evidence type="ECO:0000256" key="6">
    <source>
        <dbReference type="ARBA" id="ARBA00022576"/>
    </source>
</evidence>
<keyword evidence="6 17" id="KW-0032">Aminotransferase</keyword>
<evidence type="ECO:0000256" key="17">
    <source>
        <dbReference type="RuleBase" id="RU004517"/>
    </source>
</evidence>
<dbReference type="PROSITE" id="PS00770">
    <property type="entry name" value="AA_TRANSFER_CLASS_4"/>
    <property type="match status" value="1"/>
</dbReference>
<dbReference type="InterPro" id="IPR043132">
    <property type="entry name" value="BCAT-like_C"/>
</dbReference>
<dbReference type="SUPFAM" id="SSF56752">
    <property type="entry name" value="D-aminoacid aminotransferase-like PLP-dependent enzymes"/>
    <property type="match status" value="1"/>
</dbReference>
<evidence type="ECO:0000256" key="15">
    <source>
        <dbReference type="RuleBase" id="RU004106"/>
    </source>
</evidence>
<comment type="catalytic activity">
    <reaction evidence="13 17">
        <text>L-leucine + 2-oxoglutarate = 4-methyl-2-oxopentanoate + L-glutamate</text>
        <dbReference type="Rhea" id="RHEA:18321"/>
        <dbReference type="ChEBI" id="CHEBI:16810"/>
        <dbReference type="ChEBI" id="CHEBI:17865"/>
        <dbReference type="ChEBI" id="CHEBI:29985"/>
        <dbReference type="ChEBI" id="CHEBI:57427"/>
        <dbReference type="EC" id="2.6.1.42"/>
    </reaction>
</comment>
<gene>
    <name evidence="19" type="ORF">EDD78_101293</name>
</gene>
<keyword evidence="7 17" id="KW-0028">Amino-acid biosynthesis</keyword>
<dbReference type="InterPro" id="IPR043131">
    <property type="entry name" value="BCAT-like_N"/>
</dbReference>